<dbReference type="EMBL" id="KV878346">
    <property type="protein sequence ID" value="OJJ45053.1"/>
    <property type="molecule type" value="Genomic_DNA"/>
</dbReference>
<dbReference type="InterPro" id="IPR036291">
    <property type="entry name" value="NAD(P)-bd_dom_sf"/>
</dbReference>
<gene>
    <name evidence="4" type="ORF">ASPZODRAFT_144361</name>
</gene>
<dbReference type="SUPFAM" id="SSF51735">
    <property type="entry name" value="NAD(P)-binding Rossmann-fold domains"/>
    <property type="match status" value="1"/>
</dbReference>
<keyword evidence="3" id="KW-0560">Oxidoreductase</keyword>
<evidence type="ECO:0000256" key="3">
    <source>
        <dbReference type="ARBA" id="ARBA00023002"/>
    </source>
</evidence>
<comment type="similarity">
    <text evidence="1">Belongs to the short-chain dehydrogenases/reductases (SDR) family.</text>
</comment>
<sequence length="252" mass="26226">MPSISGQKILILGGTSGIGFAVANLALAEQVAVTVASSSSEKVAHAVDRLRASFADGHVAGQTIDLASDDELEARLKQLLDDITDGGSNPLDHIVTTAGNASPQKTSEITQAIIRGDGKVPVTAVALLLGKLAPKYLKQHYTSSLIFTSGQVAHKPIPDWTVASAYAAGLFGITRGLALELKPLRVNLVSPGPTDTEAWGPIRDQMRQFVASSALLGKPGSPEEVAEAYIYLMKNGDATGSNVDSNGGSLLR</sequence>
<proteinExistence type="inferred from homology"/>
<keyword evidence="2" id="KW-0521">NADP</keyword>
<evidence type="ECO:0000313" key="4">
    <source>
        <dbReference type="EMBL" id="OJJ45053.1"/>
    </source>
</evidence>
<protein>
    <recommendedName>
        <fullName evidence="6">Ketoreductase (KR) domain-containing protein</fullName>
    </recommendedName>
</protein>
<dbReference type="Pfam" id="PF23441">
    <property type="entry name" value="SDR"/>
    <property type="match status" value="1"/>
</dbReference>
<name>A0A1L9SD64_9EURO</name>
<evidence type="ECO:0008006" key="6">
    <source>
        <dbReference type="Google" id="ProtNLM"/>
    </source>
</evidence>
<dbReference type="CDD" id="cd05233">
    <property type="entry name" value="SDR_c"/>
    <property type="match status" value="1"/>
</dbReference>
<reference evidence="5" key="1">
    <citation type="journal article" date="2017" name="Genome Biol.">
        <title>Comparative genomics reveals high biological diversity and specific adaptations in the industrially and medically important fungal genus Aspergillus.</title>
        <authorList>
            <person name="de Vries R.P."/>
            <person name="Riley R."/>
            <person name="Wiebenga A."/>
            <person name="Aguilar-Osorio G."/>
            <person name="Amillis S."/>
            <person name="Uchima C.A."/>
            <person name="Anderluh G."/>
            <person name="Asadollahi M."/>
            <person name="Askin M."/>
            <person name="Barry K."/>
            <person name="Battaglia E."/>
            <person name="Bayram O."/>
            <person name="Benocci T."/>
            <person name="Braus-Stromeyer S.A."/>
            <person name="Caldana C."/>
            <person name="Canovas D."/>
            <person name="Cerqueira G.C."/>
            <person name="Chen F."/>
            <person name="Chen W."/>
            <person name="Choi C."/>
            <person name="Clum A."/>
            <person name="Dos Santos R.A."/>
            <person name="Damasio A.R."/>
            <person name="Diallinas G."/>
            <person name="Emri T."/>
            <person name="Fekete E."/>
            <person name="Flipphi M."/>
            <person name="Freyberg S."/>
            <person name="Gallo A."/>
            <person name="Gournas C."/>
            <person name="Habgood R."/>
            <person name="Hainaut M."/>
            <person name="Harispe M.L."/>
            <person name="Henrissat B."/>
            <person name="Hilden K.S."/>
            <person name="Hope R."/>
            <person name="Hossain A."/>
            <person name="Karabika E."/>
            <person name="Karaffa L."/>
            <person name="Karanyi Z."/>
            <person name="Krasevec N."/>
            <person name="Kuo A."/>
            <person name="Kusch H."/>
            <person name="LaButti K."/>
            <person name="Lagendijk E.L."/>
            <person name="Lapidus A."/>
            <person name="Levasseur A."/>
            <person name="Lindquist E."/>
            <person name="Lipzen A."/>
            <person name="Logrieco A.F."/>
            <person name="MacCabe A."/>
            <person name="Maekelae M.R."/>
            <person name="Malavazi I."/>
            <person name="Melin P."/>
            <person name="Meyer V."/>
            <person name="Mielnichuk N."/>
            <person name="Miskei M."/>
            <person name="Molnar A.P."/>
            <person name="Mule G."/>
            <person name="Ngan C.Y."/>
            <person name="Orejas M."/>
            <person name="Orosz E."/>
            <person name="Ouedraogo J.P."/>
            <person name="Overkamp K.M."/>
            <person name="Park H.-S."/>
            <person name="Perrone G."/>
            <person name="Piumi F."/>
            <person name="Punt P.J."/>
            <person name="Ram A.F."/>
            <person name="Ramon A."/>
            <person name="Rauscher S."/>
            <person name="Record E."/>
            <person name="Riano-Pachon D.M."/>
            <person name="Robert V."/>
            <person name="Roehrig J."/>
            <person name="Ruller R."/>
            <person name="Salamov A."/>
            <person name="Salih N.S."/>
            <person name="Samson R.A."/>
            <person name="Sandor E."/>
            <person name="Sanguinetti M."/>
            <person name="Schuetze T."/>
            <person name="Sepcic K."/>
            <person name="Shelest E."/>
            <person name="Sherlock G."/>
            <person name="Sophianopoulou V."/>
            <person name="Squina F.M."/>
            <person name="Sun H."/>
            <person name="Susca A."/>
            <person name="Todd R.B."/>
            <person name="Tsang A."/>
            <person name="Unkles S.E."/>
            <person name="van de Wiele N."/>
            <person name="van Rossen-Uffink D."/>
            <person name="Oliveira J.V."/>
            <person name="Vesth T.C."/>
            <person name="Visser J."/>
            <person name="Yu J.-H."/>
            <person name="Zhou M."/>
            <person name="Andersen M.R."/>
            <person name="Archer D.B."/>
            <person name="Baker S.E."/>
            <person name="Benoit I."/>
            <person name="Brakhage A.A."/>
            <person name="Braus G.H."/>
            <person name="Fischer R."/>
            <person name="Frisvad J.C."/>
            <person name="Goldman G.H."/>
            <person name="Houbraken J."/>
            <person name="Oakley B."/>
            <person name="Pocsi I."/>
            <person name="Scazzocchio C."/>
            <person name="Seiboth B."/>
            <person name="vanKuyk P.A."/>
            <person name="Wortman J."/>
            <person name="Dyer P.S."/>
            <person name="Grigoriev I.V."/>
        </authorList>
    </citation>
    <scope>NUCLEOTIDE SEQUENCE [LARGE SCALE GENOMIC DNA]</scope>
    <source>
        <strain evidence="5">CBS 506.65</strain>
    </source>
</reference>
<dbReference type="InterPro" id="IPR051122">
    <property type="entry name" value="SDR_DHRS6-like"/>
</dbReference>
<dbReference type="AlphaFoldDB" id="A0A1L9SD64"/>
<dbReference type="InterPro" id="IPR002347">
    <property type="entry name" value="SDR_fam"/>
</dbReference>
<dbReference type="PRINTS" id="PR00081">
    <property type="entry name" value="GDHRDH"/>
</dbReference>
<accession>A0A1L9SD64</accession>
<dbReference type="Gene3D" id="3.40.50.720">
    <property type="entry name" value="NAD(P)-binding Rossmann-like Domain"/>
    <property type="match status" value="1"/>
</dbReference>
<evidence type="ECO:0000313" key="5">
    <source>
        <dbReference type="Proteomes" id="UP000184188"/>
    </source>
</evidence>
<dbReference type="GO" id="GO:0016491">
    <property type="term" value="F:oxidoreductase activity"/>
    <property type="evidence" value="ECO:0007669"/>
    <property type="project" value="UniProtKB-KW"/>
</dbReference>
<dbReference type="PANTHER" id="PTHR43477:SF1">
    <property type="entry name" value="DIHYDROANTICAPSIN 7-DEHYDROGENASE"/>
    <property type="match status" value="1"/>
</dbReference>
<dbReference type="VEuPathDB" id="FungiDB:ASPZODRAFT_144361"/>
<dbReference type="RefSeq" id="XP_022579563.1">
    <property type="nucleotide sequence ID" value="XM_022724998.1"/>
</dbReference>
<dbReference type="STRING" id="1073090.A0A1L9SD64"/>
<dbReference type="GeneID" id="34611463"/>
<dbReference type="OrthoDB" id="294295at2759"/>
<evidence type="ECO:0000256" key="1">
    <source>
        <dbReference type="ARBA" id="ARBA00006484"/>
    </source>
</evidence>
<dbReference type="Proteomes" id="UP000184188">
    <property type="component" value="Unassembled WGS sequence"/>
</dbReference>
<dbReference type="InterPro" id="IPR057571">
    <property type="entry name" value="SDR_PhqE-like"/>
</dbReference>
<dbReference type="PANTHER" id="PTHR43477">
    <property type="entry name" value="DIHYDROANTICAPSIN 7-DEHYDROGENASE"/>
    <property type="match status" value="1"/>
</dbReference>
<evidence type="ECO:0000256" key="2">
    <source>
        <dbReference type="ARBA" id="ARBA00022857"/>
    </source>
</evidence>
<keyword evidence="5" id="KW-1185">Reference proteome</keyword>
<organism evidence="4 5">
    <name type="scientific">Penicilliopsis zonata CBS 506.65</name>
    <dbReference type="NCBI Taxonomy" id="1073090"/>
    <lineage>
        <taxon>Eukaryota</taxon>
        <taxon>Fungi</taxon>
        <taxon>Dikarya</taxon>
        <taxon>Ascomycota</taxon>
        <taxon>Pezizomycotina</taxon>
        <taxon>Eurotiomycetes</taxon>
        <taxon>Eurotiomycetidae</taxon>
        <taxon>Eurotiales</taxon>
        <taxon>Aspergillaceae</taxon>
        <taxon>Penicilliopsis</taxon>
    </lineage>
</organism>